<evidence type="ECO:0008006" key="4">
    <source>
        <dbReference type="Google" id="ProtNLM"/>
    </source>
</evidence>
<keyword evidence="1" id="KW-0732">Signal</keyword>
<reference evidence="2 3" key="1">
    <citation type="submission" date="2019-08" db="EMBL/GenBank/DDBJ databases">
        <authorList>
            <person name="Peeters C."/>
        </authorList>
    </citation>
    <scope>NUCLEOTIDE SEQUENCE [LARGE SCALE GENOMIC DNA]</scope>
    <source>
        <strain evidence="2 3">LMG 20602</strain>
    </source>
</reference>
<gene>
    <name evidence="2" type="ORF">PCA20602_04279</name>
</gene>
<dbReference type="Proteomes" id="UP000366065">
    <property type="component" value="Unassembled WGS sequence"/>
</dbReference>
<name>A0ABY6W9W1_9BURK</name>
<sequence length="196" mass="20825">MKFRTPPVSLRVLSACALAATVVVATGCTAPMGKPTPVTQPVTSPANPTILPVPGPTPQPAIQPVRPTSQPTILPVPGPAPQPAIQPVRPAPQPSIQPVPSDIPKPTTLPSGPQPVVRDAVPSALNNPSRRPCTAEWFSYLEKHYAAVGDAQGHGPDLGSDEWLNAFERRRNLPSTSALPREQRCATLARELDYRN</sequence>
<feature type="signal peptide" evidence="1">
    <location>
        <begin position="1"/>
        <end position="25"/>
    </location>
</feature>
<protein>
    <recommendedName>
        <fullName evidence="4">Lipoprotein</fullName>
    </recommendedName>
</protein>
<dbReference type="EMBL" id="CABPRV010000012">
    <property type="protein sequence ID" value="VVE43363.1"/>
    <property type="molecule type" value="Genomic_DNA"/>
</dbReference>
<evidence type="ECO:0000313" key="2">
    <source>
        <dbReference type="EMBL" id="VVE43363.1"/>
    </source>
</evidence>
<organism evidence="2 3">
    <name type="scientific">Pandoraea capi</name>
    <dbReference type="NCBI Taxonomy" id="2508286"/>
    <lineage>
        <taxon>Bacteria</taxon>
        <taxon>Pseudomonadati</taxon>
        <taxon>Pseudomonadota</taxon>
        <taxon>Betaproteobacteria</taxon>
        <taxon>Burkholderiales</taxon>
        <taxon>Burkholderiaceae</taxon>
        <taxon>Pandoraea</taxon>
    </lineage>
</organism>
<proteinExistence type="predicted"/>
<accession>A0ABY6W9W1</accession>
<dbReference type="PROSITE" id="PS51257">
    <property type="entry name" value="PROKAR_LIPOPROTEIN"/>
    <property type="match status" value="1"/>
</dbReference>
<keyword evidence="3" id="KW-1185">Reference proteome</keyword>
<evidence type="ECO:0000313" key="3">
    <source>
        <dbReference type="Proteomes" id="UP000366065"/>
    </source>
</evidence>
<dbReference type="RefSeq" id="WP_150722898.1">
    <property type="nucleotide sequence ID" value="NZ_CABPRV010000012.1"/>
</dbReference>
<feature type="chain" id="PRO_5046643980" description="Lipoprotein" evidence="1">
    <location>
        <begin position="26"/>
        <end position="196"/>
    </location>
</feature>
<comment type="caution">
    <text evidence="2">The sequence shown here is derived from an EMBL/GenBank/DDBJ whole genome shotgun (WGS) entry which is preliminary data.</text>
</comment>
<evidence type="ECO:0000256" key="1">
    <source>
        <dbReference type="SAM" id="SignalP"/>
    </source>
</evidence>